<organism evidence="5 6">
    <name type="scientific">Paragonimus heterotremus</name>
    <dbReference type="NCBI Taxonomy" id="100268"/>
    <lineage>
        <taxon>Eukaryota</taxon>
        <taxon>Metazoa</taxon>
        <taxon>Spiralia</taxon>
        <taxon>Lophotrochozoa</taxon>
        <taxon>Platyhelminthes</taxon>
        <taxon>Trematoda</taxon>
        <taxon>Digenea</taxon>
        <taxon>Plagiorchiida</taxon>
        <taxon>Troglotremata</taxon>
        <taxon>Troglotrematidae</taxon>
        <taxon>Paragonimus</taxon>
    </lineage>
</organism>
<dbReference type="PANTHER" id="PTHR13471:SF0">
    <property type="entry name" value="NUCLEAR EXOSOME REGULATOR NRDE2"/>
    <property type="match status" value="1"/>
</dbReference>
<evidence type="ECO:0000256" key="4">
    <source>
        <dbReference type="SAM" id="MobiDB-lite"/>
    </source>
</evidence>
<dbReference type="Pfam" id="PF08424">
    <property type="entry name" value="NRDE-2"/>
    <property type="match status" value="1"/>
</dbReference>
<sequence length="1443" mass="161817">MFPSGSATACDSEQLEDLDRSARSEWLQSSTYSEKTDSFRVPANDSSKIPYTSRTSQSKREHRTISRRATSELPINRPNLNCKAVFLEDIPGLKLDDAYRIDRSSNREIYTFGSIYDKHVARFKSRPKTPIVGFKNLRLCDLFDSTLESSHKHVKRSRYFSKHSRSVLTKPAQLVPVDTSVSEETEVLLHLMPDFTGFPIVPNECTTNSTMTLCESLNRRVYDKPNDLRSWMELIDLQAKEAAFLHVKETTVSSSDPSFVWMSVNSSDRLLVLRKQLAMAERALTANPGCIHLKILTLRIAELAGELECRGASNPDSSGGELFQPERIGRDWAQLAFTYPQMVSVWRGYIAHLMGKYAIPLSATQTIGNGLFARIDGIYKRALSTLSGIISGRILSHRPQPDTAEQAVDLLTDYCHWLVQAGHAERALALWQAVIEFNCFRPSDLIHTPTDQCLLEMELYWSSGAARFGQPGAEHWCGWYRLHRNSQSGERHRSKDGKQNKKVKRPPSCVYLLEEVSTDSTTDQLQSKWMEIADKLKSISSTCEDALIQCSTDALLGDAQQKLDQEIVPSVLSSAVPTDQWVRRGAVRSLTGNASIGKSRTLLYRRGQAWVGLERAREAVGWLPSDTLTTSDDVDDEDPERLVLFDDIKPCLLELLNLPDNKTPTGGWGDNRPYAVTLQQRLLLQCLEFLGAYEPSVAATYQLPADLRVVHDLALVGPIQRQNLSPLLNQHSSYGLSDRVGIKDKFGHLAGGHHDIWVKARRCFLDTALTEVCHITGWNQETRTNWLATVGRLRFQVALDRLLEVIQSHDNINAKTIVASWRYCGRSIMAQSHNQQDLNLWKAYATGFWYAALTLSTLATNMNEIEPIVTESRRIFDTTLTTYPIPDELSCPAADTLGPLVDHYQLTFAPRLKLIQQYIDLELGVFPGAGGRPIYLGRESYALQLLTYAAIGGTYSPPSEQTLLRPSTLVRSSHAYGKRMESIWQILAAVPEDSRMIMTLHGPLVNSLTAFTPTLAYLSFMFDLLTTDQQTLSNSLPSLMGVLHRIDRLRAALIRTRPTDSRWSEDPNSNDLFTVRHRVCVRQFVALVIGGLSAFSALRQRNRRALLQELFSRLTVDCVQTKYNHVPLDIPFPTQLTYLLPPRVALEKSVGILFHTELFSANVFSPLSLLPLSLDNASSCHGLLSPMFLTQLARQMNQFCQQVAELAAESSMEQIAAGFRGGTSQAITATRDWDPIGTNVAMFCGPQLDMYVGCLPVTLDLLLLSLELERWTSLLAGTSVEDRSSSAPACAADSVNSQRVRNAFERAVRVSPFVAPILDEHGGIRHISLVSCTPSFWAAYLRLVVWRAYMAFGWMSCWPAQITRVANQPPTNLDPRQRRQAVKAIFYRAIEDLPWAKVRFGLLQWGLCVFTAIQASRLMVSCLQLCTQSSAVINEPIFTWVRS</sequence>
<dbReference type="PANTHER" id="PTHR13471">
    <property type="entry name" value="TETRATRICOPEPTIDE-LIKE HELICAL"/>
    <property type="match status" value="1"/>
</dbReference>
<dbReference type="Proteomes" id="UP000748531">
    <property type="component" value="Unassembled WGS sequence"/>
</dbReference>
<accession>A0A8J4T6S4</accession>
<dbReference type="GO" id="GO:0031048">
    <property type="term" value="P:regulatory ncRNA-mediated heterochromatin formation"/>
    <property type="evidence" value="ECO:0007669"/>
    <property type="project" value="TreeGrafter"/>
</dbReference>
<dbReference type="GO" id="GO:0071013">
    <property type="term" value="C:catalytic step 2 spliceosome"/>
    <property type="evidence" value="ECO:0007669"/>
    <property type="project" value="TreeGrafter"/>
</dbReference>
<comment type="similarity">
    <text evidence="2">Belongs to the NRDE2 family.</text>
</comment>
<evidence type="ECO:0000313" key="6">
    <source>
        <dbReference type="Proteomes" id="UP000748531"/>
    </source>
</evidence>
<reference evidence="5" key="1">
    <citation type="submission" date="2019-05" db="EMBL/GenBank/DDBJ databases">
        <title>Annotation for the trematode Paragonimus heterotremus.</title>
        <authorList>
            <person name="Choi Y.-J."/>
        </authorList>
    </citation>
    <scope>NUCLEOTIDE SEQUENCE</scope>
    <source>
        <strain evidence="5">LC</strain>
    </source>
</reference>
<evidence type="ECO:0000256" key="2">
    <source>
        <dbReference type="ARBA" id="ARBA00009265"/>
    </source>
</evidence>
<comment type="subcellular location">
    <subcellularLocation>
        <location evidence="1">Nucleus</location>
    </subcellularLocation>
</comment>
<comment type="caution">
    <text evidence="5">The sequence shown here is derived from an EMBL/GenBank/DDBJ whole genome shotgun (WGS) entry which is preliminary data.</text>
</comment>
<feature type="compositionally biased region" description="Polar residues" evidence="4">
    <location>
        <begin position="44"/>
        <end position="56"/>
    </location>
</feature>
<name>A0A8J4T6S4_9TREM</name>
<keyword evidence="3" id="KW-0539">Nucleus</keyword>
<dbReference type="EMBL" id="LUCH01017434">
    <property type="protein sequence ID" value="KAF5394992.1"/>
    <property type="molecule type" value="Genomic_DNA"/>
</dbReference>
<gene>
    <name evidence="5" type="ORF">PHET_09004</name>
</gene>
<dbReference type="InterPro" id="IPR013633">
    <property type="entry name" value="NRDE-2"/>
</dbReference>
<keyword evidence="6" id="KW-1185">Reference proteome</keyword>
<feature type="compositionally biased region" description="Polar residues" evidence="4">
    <location>
        <begin position="1"/>
        <end position="11"/>
    </location>
</feature>
<dbReference type="GO" id="GO:1902369">
    <property type="term" value="P:negative regulation of RNA catabolic process"/>
    <property type="evidence" value="ECO:0007669"/>
    <property type="project" value="TreeGrafter"/>
</dbReference>
<feature type="region of interest" description="Disordered" evidence="4">
    <location>
        <begin position="1"/>
        <end position="70"/>
    </location>
</feature>
<evidence type="ECO:0000256" key="1">
    <source>
        <dbReference type="ARBA" id="ARBA00004123"/>
    </source>
</evidence>
<protein>
    <submittedName>
        <fullName evidence="5">Uncharacterized protein</fullName>
    </submittedName>
</protein>
<proteinExistence type="inferred from homology"/>
<dbReference type="OrthoDB" id="297219at2759"/>
<evidence type="ECO:0000313" key="5">
    <source>
        <dbReference type="EMBL" id="KAF5394992.1"/>
    </source>
</evidence>
<evidence type="ECO:0000256" key="3">
    <source>
        <dbReference type="ARBA" id="ARBA00023242"/>
    </source>
</evidence>